<keyword evidence="3" id="KW-0813">Transport</keyword>
<dbReference type="InterPro" id="IPR002524">
    <property type="entry name" value="Cation_efflux"/>
</dbReference>
<dbReference type="PANTHER" id="PTHR43840:SF50">
    <property type="entry name" value="MANGANESE EFFLUX SYSTEM PROTEIN MNES"/>
    <property type="match status" value="1"/>
</dbReference>
<evidence type="ECO:0000256" key="2">
    <source>
        <dbReference type="ARBA" id="ARBA00008114"/>
    </source>
</evidence>
<dbReference type="FunFam" id="1.20.1510.10:FF:000006">
    <property type="entry name" value="Divalent cation efflux transporter"/>
    <property type="match status" value="1"/>
</dbReference>
<evidence type="ECO:0000259" key="8">
    <source>
        <dbReference type="Pfam" id="PF01545"/>
    </source>
</evidence>
<feature type="transmembrane region" description="Helical" evidence="7">
    <location>
        <begin position="80"/>
        <end position="97"/>
    </location>
</feature>
<dbReference type="InterPro" id="IPR050291">
    <property type="entry name" value="CDF_Transporter"/>
</dbReference>
<dbReference type="InterPro" id="IPR027469">
    <property type="entry name" value="Cation_efflux_TMD_sf"/>
</dbReference>
<dbReference type="NCBIfam" id="TIGR01297">
    <property type="entry name" value="CDF"/>
    <property type="match status" value="1"/>
</dbReference>
<dbReference type="PANTHER" id="PTHR43840">
    <property type="entry name" value="MITOCHONDRIAL METAL TRANSPORTER 1-RELATED"/>
    <property type="match status" value="1"/>
</dbReference>
<evidence type="ECO:0000256" key="4">
    <source>
        <dbReference type="ARBA" id="ARBA00022692"/>
    </source>
</evidence>
<sequence>MKMNDNREKIIVRTSVVGILANIALAAFKAAVGLLSHSIAVVMDAVNNLSDALSSVITIVGTKLAGKAPDKKHPLGYGRLEYLSAMIIAVIVLYAGISSLVESVKKIIHPVAPDYSAIALIIIAVAVVAKIILGLFVKGTGQKVSSDALVASGSDALNDAIISASTLAAAAIYLIFGISLEAWLGAVISVFIVKAGIDILRDTVSQILGERIDAKTAQGIKQTICQVDGVEGAYDLIVNNYGPSRQIGSVHIEVPDTMTAVELDSLERDVSDAVFARHHIILAGISIYAKNTENSEAVRIEKAVRDLLEDYPDVLQMHGFFLDQTEKALQFDIIISYDAPNRKQLYQEIVKKTEVLCPDYTVNVQLDFDISD</sequence>
<dbReference type="Proteomes" id="UP000461754">
    <property type="component" value="Unassembled WGS sequence"/>
</dbReference>
<dbReference type="InterPro" id="IPR058533">
    <property type="entry name" value="Cation_efflux_TM"/>
</dbReference>
<protein>
    <submittedName>
        <fullName evidence="10">Cation transporter</fullName>
    </submittedName>
</protein>
<comment type="similarity">
    <text evidence="2">Belongs to the cation diffusion facilitator (CDF) transporter (TC 2.A.4) family.</text>
</comment>
<dbReference type="AlphaFoldDB" id="A0A7X2NHA2"/>
<feature type="transmembrane region" description="Helical" evidence="7">
    <location>
        <begin position="12"/>
        <end position="32"/>
    </location>
</feature>
<evidence type="ECO:0000256" key="7">
    <source>
        <dbReference type="SAM" id="Phobius"/>
    </source>
</evidence>
<evidence type="ECO:0000313" key="10">
    <source>
        <dbReference type="EMBL" id="MSS20535.1"/>
    </source>
</evidence>
<dbReference type="SUPFAM" id="SSF161111">
    <property type="entry name" value="Cation efflux protein transmembrane domain-like"/>
    <property type="match status" value="1"/>
</dbReference>
<dbReference type="GO" id="GO:0016020">
    <property type="term" value="C:membrane"/>
    <property type="evidence" value="ECO:0007669"/>
    <property type="project" value="UniProtKB-SubCell"/>
</dbReference>
<reference evidence="10 11" key="1">
    <citation type="submission" date="2019-08" db="EMBL/GenBank/DDBJ databases">
        <title>In-depth cultivation of the pig gut microbiome towards novel bacterial diversity and tailored functional studies.</title>
        <authorList>
            <person name="Wylensek D."/>
            <person name="Hitch T.C.A."/>
            <person name="Clavel T."/>
        </authorList>
    </citation>
    <scope>NUCLEOTIDE SEQUENCE [LARGE SCALE GENOMIC DNA]</scope>
    <source>
        <strain evidence="10 11">RF-744-FAT-4</strain>
    </source>
</reference>
<dbReference type="GO" id="GO:0008324">
    <property type="term" value="F:monoatomic cation transmembrane transporter activity"/>
    <property type="evidence" value="ECO:0007669"/>
    <property type="project" value="InterPro"/>
</dbReference>
<dbReference type="InterPro" id="IPR036837">
    <property type="entry name" value="Cation_efflux_CTD_sf"/>
</dbReference>
<keyword evidence="6 7" id="KW-0472">Membrane</keyword>
<feature type="domain" description="Cation efflux protein transmembrane" evidence="8">
    <location>
        <begin position="16"/>
        <end position="208"/>
    </location>
</feature>
<keyword evidence="11" id="KW-1185">Reference proteome</keyword>
<proteinExistence type="inferred from homology"/>
<dbReference type="SUPFAM" id="SSF160240">
    <property type="entry name" value="Cation efflux protein cytoplasmic domain-like"/>
    <property type="match status" value="1"/>
</dbReference>
<dbReference type="Gene3D" id="3.30.70.1350">
    <property type="entry name" value="Cation efflux protein, cytoplasmic domain"/>
    <property type="match status" value="1"/>
</dbReference>
<feature type="domain" description="Cation efflux protein cytoplasmic" evidence="9">
    <location>
        <begin position="215"/>
        <end position="279"/>
    </location>
</feature>
<comment type="caution">
    <text evidence="10">The sequence shown here is derived from an EMBL/GenBank/DDBJ whole genome shotgun (WGS) entry which is preliminary data.</text>
</comment>
<comment type="subcellular location">
    <subcellularLocation>
        <location evidence="1">Membrane</location>
        <topology evidence="1">Multi-pass membrane protein</topology>
    </subcellularLocation>
</comment>
<keyword evidence="5 7" id="KW-1133">Transmembrane helix</keyword>
<dbReference type="EMBL" id="VUMO01000014">
    <property type="protein sequence ID" value="MSS20535.1"/>
    <property type="molecule type" value="Genomic_DNA"/>
</dbReference>
<feature type="transmembrane region" description="Helical" evidence="7">
    <location>
        <begin position="182"/>
        <end position="200"/>
    </location>
</feature>
<keyword evidence="4 7" id="KW-0812">Transmembrane</keyword>
<evidence type="ECO:0000256" key="5">
    <source>
        <dbReference type="ARBA" id="ARBA00022989"/>
    </source>
</evidence>
<evidence type="ECO:0000256" key="1">
    <source>
        <dbReference type="ARBA" id="ARBA00004141"/>
    </source>
</evidence>
<evidence type="ECO:0000256" key="3">
    <source>
        <dbReference type="ARBA" id="ARBA00022448"/>
    </source>
</evidence>
<feature type="transmembrane region" description="Helical" evidence="7">
    <location>
        <begin position="117"/>
        <end position="137"/>
    </location>
</feature>
<gene>
    <name evidence="10" type="ORF">FYJ52_09010</name>
</gene>
<organism evidence="10 11">
    <name type="scientific">Pseudoramibacter porci</name>
    <dbReference type="NCBI Taxonomy" id="2606631"/>
    <lineage>
        <taxon>Bacteria</taxon>
        <taxon>Bacillati</taxon>
        <taxon>Bacillota</taxon>
        <taxon>Clostridia</taxon>
        <taxon>Eubacteriales</taxon>
        <taxon>Eubacteriaceae</taxon>
        <taxon>Pseudoramibacter</taxon>
    </lineage>
</organism>
<dbReference type="Pfam" id="PF16916">
    <property type="entry name" value="ZT_dimer"/>
    <property type="match status" value="1"/>
</dbReference>
<dbReference type="Pfam" id="PF01545">
    <property type="entry name" value="Cation_efflux"/>
    <property type="match status" value="1"/>
</dbReference>
<accession>A0A7X2NHA2</accession>
<evidence type="ECO:0000256" key="6">
    <source>
        <dbReference type="ARBA" id="ARBA00023136"/>
    </source>
</evidence>
<dbReference type="Gene3D" id="1.20.1510.10">
    <property type="entry name" value="Cation efflux protein transmembrane domain"/>
    <property type="match status" value="1"/>
</dbReference>
<evidence type="ECO:0000313" key="11">
    <source>
        <dbReference type="Proteomes" id="UP000461754"/>
    </source>
</evidence>
<name>A0A7X2NHA2_9FIRM</name>
<evidence type="ECO:0000259" key="9">
    <source>
        <dbReference type="Pfam" id="PF16916"/>
    </source>
</evidence>
<dbReference type="InterPro" id="IPR027470">
    <property type="entry name" value="Cation_efflux_CTD"/>
</dbReference>